<comment type="caution">
    <text evidence="1">The sequence shown here is derived from an EMBL/GenBank/DDBJ whole genome shotgun (WGS) entry which is preliminary data.</text>
</comment>
<dbReference type="Proteomes" id="UP000765509">
    <property type="component" value="Unassembled WGS sequence"/>
</dbReference>
<keyword evidence="2" id="KW-1185">Reference proteome</keyword>
<evidence type="ECO:0008006" key="3">
    <source>
        <dbReference type="Google" id="ProtNLM"/>
    </source>
</evidence>
<organism evidence="1 2">
    <name type="scientific">Austropuccinia psidii MF-1</name>
    <dbReference type="NCBI Taxonomy" id="1389203"/>
    <lineage>
        <taxon>Eukaryota</taxon>
        <taxon>Fungi</taxon>
        <taxon>Dikarya</taxon>
        <taxon>Basidiomycota</taxon>
        <taxon>Pucciniomycotina</taxon>
        <taxon>Pucciniomycetes</taxon>
        <taxon>Pucciniales</taxon>
        <taxon>Sphaerophragmiaceae</taxon>
        <taxon>Austropuccinia</taxon>
    </lineage>
</organism>
<dbReference type="AlphaFoldDB" id="A0A9Q3GJA3"/>
<evidence type="ECO:0000313" key="2">
    <source>
        <dbReference type="Proteomes" id="UP000765509"/>
    </source>
</evidence>
<sequence>MLGVKVTHLPNSITFSQCHYVELLLELYGMTLCKPVSTPLILNSHMEMETTAEKEASLKLGVNCHSAVGSLSYLSMATRPDPSFPVSASSQFLENPGIQH</sequence>
<dbReference type="OrthoDB" id="3344688at2759"/>
<gene>
    <name evidence="1" type="ORF">O181_008312</name>
</gene>
<protein>
    <recommendedName>
        <fullName evidence="3">Reverse transcriptase Ty1/copia-type domain-containing protein</fullName>
    </recommendedName>
</protein>
<proteinExistence type="predicted"/>
<evidence type="ECO:0000313" key="1">
    <source>
        <dbReference type="EMBL" id="MBW0468597.1"/>
    </source>
</evidence>
<dbReference type="EMBL" id="AVOT02001913">
    <property type="protein sequence ID" value="MBW0468597.1"/>
    <property type="molecule type" value="Genomic_DNA"/>
</dbReference>
<reference evidence="1" key="1">
    <citation type="submission" date="2021-03" db="EMBL/GenBank/DDBJ databases">
        <title>Draft genome sequence of rust myrtle Austropuccinia psidii MF-1, a brazilian biotype.</title>
        <authorList>
            <person name="Quecine M.C."/>
            <person name="Pachon D.M.R."/>
            <person name="Bonatelli M.L."/>
            <person name="Correr F.H."/>
            <person name="Franceschini L.M."/>
            <person name="Leite T.F."/>
            <person name="Margarido G.R.A."/>
            <person name="Almeida C.A."/>
            <person name="Ferrarezi J.A."/>
            <person name="Labate C.A."/>
        </authorList>
    </citation>
    <scope>NUCLEOTIDE SEQUENCE</scope>
    <source>
        <strain evidence="1">MF-1</strain>
    </source>
</reference>
<name>A0A9Q3GJA3_9BASI</name>
<accession>A0A9Q3GJA3</accession>